<dbReference type="InterPro" id="IPR034660">
    <property type="entry name" value="DinB/YfiT-like"/>
</dbReference>
<sequence length="197" mass="23020">MKRTHFLKNLTGLGLLSAIGCRLTNENTEEVSGQEKSNFSKTERAIDQLREELLAAWYQSEKMTLTNVEQMPEAYFTFKYTEEAMTFSEQWRHCVIYTCGQLAGRAEIKNPYENVKLPVQMPKKDIIKELKNMYNHVRKSISELPEEKLNADCEFAGETIPVWRLFYAMENHIIHHRGQCVVYLRLKGVTPKGYYGW</sequence>
<proteinExistence type="inferred from homology"/>
<name>A0ABX1GT14_9FLAO</name>
<evidence type="ECO:0000313" key="4">
    <source>
        <dbReference type="Proteomes" id="UP000718451"/>
    </source>
</evidence>
<keyword evidence="2" id="KW-0479">Metal-binding</keyword>
<reference evidence="3 4" key="1">
    <citation type="submission" date="2020-04" db="EMBL/GenBank/DDBJ databases">
        <authorList>
            <person name="Yoon J."/>
        </authorList>
    </citation>
    <scope>NUCLEOTIDE SEQUENCE [LARGE SCALE GENOMIC DNA]</scope>
    <source>
        <strain evidence="3 4">DJ-13</strain>
    </source>
</reference>
<dbReference type="EMBL" id="JAAWWL010000002">
    <property type="protein sequence ID" value="NKI32186.1"/>
    <property type="molecule type" value="Genomic_DNA"/>
</dbReference>
<organism evidence="3 4">
    <name type="scientific">Croceivirga thetidis</name>
    <dbReference type="NCBI Taxonomy" id="2721623"/>
    <lineage>
        <taxon>Bacteria</taxon>
        <taxon>Pseudomonadati</taxon>
        <taxon>Bacteroidota</taxon>
        <taxon>Flavobacteriia</taxon>
        <taxon>Flavobacteriales</taxon>
        <taxon>Flavobacteriaceae</taxon>
        <taxon>Croceivirga</taxon>
    </lineage>
</organism>
<comment type="similarity">
    <text evidence="1">Belongs to the DinB family.</text>
</comment>
<dbReference type="PROSITE" id="PS51257">
    <property type="entry name" value="PROKAR_LIPOPROTEIN"/>
    <property type="match status" value="1"/>
</dbReference>
<dbReference type="Gene3D" id="1.20.120.450">
    <property type="entry name" value="dinb family like domain"/>
    <property type="match status" value="1"/>
</dbReference>
<dbReference type="Proteomes" id="UP000718451">
    <property type="component" value="Unassembled WGS sequence"/>
</dbReference>
<keyword evidence="4" id="KW-1185">Reference proteome</keyword>
<protein>
    <submittedName>
        <fullName evidence="3">DinB family protein</fullName>
    </submittedName>
</protein>
<gene>
    <name evidence="3" type="ORF">HCU67_09555</name>
</gene>
<accession>A0ABX1GT14</accession>
<evidence type="ECO:0000256" key="2">
    <source>
        <dbReference type="ARBA" id="ARBA00022723"/>
    </source>
</evidence>
<comment type="caution">
    <text evidence="3">The sequence shown here is derived from an EMBL/GenBank/DDBJ whole genome shotgun (WGS) entry which is preliminary data.</text>
</comment>
<dbReference type="SUPFAM" id="SSF109854">
    <property type="entry name" value="DinB/YfiT-like putative metalloenzymes"/>
    <property type="match status" value="1"/>
</dbReference>
<dbReference type="RefSeq" id="WP_168552403.1">
    <property type="nucleotide sequence ID" value="NZ_JAAWWL010000002.1"/>
</dbReference>
<evidence type="ECO:0000313" key="3">
    <source>
        <dbReference type="EMBL" id="NKI32186.1"/>
    </source>
</evidence>
<dbReference type="Pfam" id="PF05163">
    <property type="entry name" value="DinB"/>
    <property type="match status" value="1"/>
</dbReference>
<dbReference type="InterPro" id="IPR007837">
    <property type="entry name" value="DinB"/>
</dbReference>
<evidence type="ECO:0000256" key="1">
    <source>
        <dbReference type="ARBA" id="ARBA00008635"/>
    </source>
</evidence>